<evidence type="ECO:0000313" key="2">
    <source>
        <dbReference type="Proteomes" id="UP000244168"/>
    </source>
</evidence>
<comment type="caution">
    <text evidence="1">The sequence shown here is derived from an EMBL/GenBank/DDBJ whole genome shotgun (WGS) entry which is preliminary data.</text>
</comment>
<evidence type="ECO:0000313" key="1">
    <source>
        <dbReference type="EMBL" id="PTQ98097.1"/>
    </source>
</evidence>
<dbReference type="InterPro" id="IPR008928">
    <property type="entry name" value="6-hairpin_glycosidase_sf"/>
</dbReference>
<name>A0A2T5JB54_9SPHI</name>
<proteinExistence type="predicted"/>
<protein>
    <submittedName>
        <fullName evidence="1">Uncharacterized protein DUF4450</fullName>
    </submittedName>
</protein>
<sequence>MRRISKFNQKGFAKQICKALLLSTPFIVNSTVLAQKTATSQRPTSSNPQLWHGIERELRYHPDGDDFVISNGKRRFNRALYGTNTAFRVEAGDLPEFALYLPGMGGNLKLGLIAGTQSKWLIEASSIEARYRPGSMLYSIKDPLLGNATLSIQVLPGADDENIIVKAHITGTTNAKLFWTFGGATGKKFSRDGDIGADPESSFYLKPQYCEGNDIQFKDNSFTLNFSGKSLSESGRYENDQISAGRDKSETVTKNVLYGQFPASTQVRKADANQQASPAALLQSDAGTQPVLCGIATDASKDIYWVVQNAKPIKTDAAALLAAAEAKRAKLAGRVKVHTPDPFINTFGGALSVAADGIWESPSYMHGAVAWRMRLPAWRGPYVADPLGWHDRAWSHFSSYALSQVTLPPKGPVVADTALHIARQKEQMGTAMFSSGYIARNPGGGKLGPHHYDMNLVYIDELLNHFKWTGNLDEVKQLWPTIKRSLAWEKRNYDADGDGLYDAYCAIWASDAMEYSGGGVAHSSAYNYRSNKSAAYLARLVGDDPKPYEQEAQHILDAMNKKLWLPSTGSYAEYKDLLGLQQTHPSAGLWTIYHSIDSEVPDAFQTYESLRYVDTQIPHIPVIAKGLSGKDFLLSTTNWEPYDWSLNNVVMAENLHTALAYWQGNRAEDAYKLWKSAILDSMYLGACPGNFQQISFYDTNRGELYRDFADPIGMGARSLVEGLFGVRPDLLKDSVIIAPGLPEEWNYASLNVPDVKFDFKRTGETDSYHITPGFQKAAYLKLILPARRLGIRSLTVNGKPVVWYGVNGVVGQPQIRIEAGKQKDYQVNIVWDDKAAVAVGEFYGEALCVYGGDVRTPLNKPVIEVADPEQVLNKYTIAENGIKYEVKPLFGHRTFFVKVGTKQLNWWVPIKLNIVSNLSLSVDKKQSQDQLDFKLSEMFGSEIWKINVNPRTARDWHKEIAKGDSQSVAIKVGGENLFPGSNRVVINAGNTSIDTALINWHINPASALKTETIDLKPYFNDEVTSIFQNKYMSPRPQSPTLQLPWQGIGNWSYPLVTANVDDSGLRKAAGDKGIFTIPQGIPFKVSPVAEKNIIYTSRWDNYPHEASVPLSGKASHAYFLMAGSTNPMQSRMVNGTVTVTYADGSTSVLQLKNPENWWPIEQDPDNDGFAFDTGAPSPLRVHLKTGEVTDNNHKFVGIKGFSNRGIDGGAGVILDLPLDGTKPLKAVEVKTLCNDVVIGLMAVTLVKE</sequence>
<dbReference type="AlphaFoldDB" id="A0A2T5JB54"/>
<dbReference type="EMBL" id="QAOQ01000003">
    <property type="protein sequence ID" value="PTQ98097.1"/>
    <property type="molecule type" value="Genomic_DNA"/>
</dbReference>
<organism evidence="1 2">
    <name type="scientific">Mucilaginibacter yixingensis</name>
    <dbReference type="NCBI Taxonomy" id="1295612"/>
    <lineage>
        <taxon>Bacteria</taxon>
        <taxon>Pseudomonadati</taxon>
        <taxon>Bacteroidota</taxon>
        <taxon>Sphingobacteriia</taxon>
        <taxon>Sphingobacteriales</taxon>
        <taxon>Sphingobacteriaceae</taxon>
        <taxon>Mucilaginibacter</taxon>
    </lineage>
</organism>
<dbReference type="GO" id="GO:0005975">
    <property type="term" value="P:carbohydrate metabolic process"/>
    <property type="evidence" value="ECO:0007669"/>
    <property type="project" value="InterPro"/>
</dbReference>
<gene>
    <name evidence="1" type="ORF">C8P68_103257</name>
</gene>
<dbReference type="CDD" id="cd11747">
    <property type="entry name" value="GH94N_like_1"/>
    <property type="match status" value="1"/>
</dbReference>
<dbReference type="RefSeq" id="WP_107828284.1">
    <property type="nucleotide sequence ID" value="NZ_CP160205.1"/>
</dbReference>
<keyword evidence="2" id="KW-1185">Reference proteome</keyword>
<dbReference type="Gene3D" id="1.50.10.10">
    <property type="match status" value="1"/>
</dbReference>
<dbReference type="OrthoDB" id="49490at2"/>
<accession>A0A2T5JB54</accession>
<dbReference type="SUPFAM" id="SSF48208">
    <property type="entry name" value="Six-hairpin glycosidases"/>
    <property type="match status" value="1"/>
</dbReference>
<dbReference type="Proteomes" id="UP000244168">
    <property type="component" value="Unassembled WGS sequence"/>
</dbReference>
<dbReference type="Pfam" id="PF14614">
    <property type="entry name" value="DUF4450"/>
    <property type="match status" value="1"/>
</dbReference>
<reference evidence="1 2" key="1">
    <citation type="submission" date="2018-04" db="EMBL/GenBank/DDBJ databases">
        <title>Genomic Encyclopedia of Archaeal and Bacterial Type Strains, Phase II (KMG-II): from individual species to whole genera.</title>
        <authorList>
            <person name="Goeker M."/>
        </authorList>
    </citation>
    <scope>NUCLEOTIDE SEQUENCE [LARGE SCALE GENOMIC DNA]</scope>
    <source>
        <strain evidence="1 2">DSM 26809</strain>
    </source>
</reference>
<dbReference type="InterPro" id="IPR028028">
    <property type="entry name" value="DUF4450"/>
</dbReference>
<dbReference type="InterPro" id="IPR012341">
    <property type="entry name" value="6hp_glycosidase-like_sf"/>
</dbReference>